<reference evidence="1 2" key="1">
    <citation type="submission" date="2013-02" db="EMBL/GenBank/DDBJ databases">
        <title>The Genome Annotation of Plasmodium falciparum FCH/4.</title>
        <authorList>
            <consortium name="The Broad Institute Genome Sequencing Platform"/>
            <consortium name="The Broad Institute Genome Sequencing Center for Infectious Disease"/>
            <person name="Neafsey D."/>
            <person name="Hoffman S."/>
            <person name="Volkman S."/>
            <person name="Rosenthal P."/>
            <person name="Walker B."/>
            <person name="Young S.K."/>
            <person name="Zeng Q."/>
            <person name="Gargeya S."/>
            <person name="Fitzgerald M."/>
            <person name="Haas B."/>
            <person name="Abouelleil A."/>
            <person name="Allen A.W."/>
            <person name="Alvarado L."/>
            <person name="Arachchi H.M."/>
            <person name="Berlin A.M."/>
            <person name="Chapman S.B."/>
            <person name="Gainer-Dewar J."/>
            <person name="Goldberg J."/>
            <person name="Griggs A."/>
            <person name="Gujja S."/>
            <person name="Hansen M."/>
            <person name="Howarth C."/>
            <person name="Imamovic A."/>
            <person name="Ireland A."/>
            <person name="Larimer J."/>
            <person name="McCowan C."/>
            <person name="Murphy C."/>
            <person name="Pearson M."/>
            <person name="Poon T.W."/>
            <person name="Priest M."/>
            <person name="Roberts A."/>
            <person name="Saif S."/>
            <person name="Shea T."/>
            <person name="Sisk P."/>
            <person name="Sykes S."/>
            <person name="Wortman J."/>
            <person name="Nusbaum C."/>
            <person name="Birren B."/>
        </authorList>
    </citation>
    <scope>NUCLEOTIDE SEQUENCE [LARGE SCALE GENOMIC DNA]</scope>
    <source>
        <strain evidence="1 2">FCH/4</strain>
    </source>
</reference>
<accession>A0A024VJA2</accession>
<evidence type="ECO:0000313" key="2">
    <source>
        <dbReference type="Proteomes" id="UP000030656"/>
    </source>
</evidence>
<dbReference type="AlphaFoldDB" id="A0A024VJA2"/>
<organism evidence="1 2">
    <name type="scientific">Plasmodium falciparum FCH/4</name>
    <dbReference type="NCBI Taxonomy" id="1036724"/>
    <lineage>
        <taxon>Eukaryota</taxon>
        <taxon>Sar</taxon>
        <taxon>Alveolata</taxon>
        <taxon>Apicomplexa</taxon>
        <taxon>Aconoidasida</taxon>
        <taxon>Haemosporida</taxon>
        <taxon>Plasmodiidae</taxon>
        <taxon>Plasmodium</taxon>
        <taxon>Plasmodium (Laverania)</taxon>
    </lineage>
</organism>
<dbReference type="EMBL" id="KI928025">
    <property type="protein sequence ID" value="ETW28285.1"/>
    <property type="molecule type" value="Genomic_DNA"/>
</dbReference>
<evidence type="ECO:0000313" key="1">
    <source>
        <dbReference type="EMBL" id="ETW28285.1"/>
    </source>
</evidence>
<dbReference type="Proteomes" id="UP000030656">
    <property type="component" value="Unassembled WGS sequence"/>
</dbReference>
<name>A0A024VJA2_PLAFA</name>
<reference evidence="1 2" key="2">
    <citation type="submission" date="2013-02" db="EMBL/GenBank/DDBJ databases">
        <title>The Genome Sequence of Plasmodium falciparum FCH/4.</title>
        <authorList>
            <consortium name="The Broad Institute Genome Sequencing Platform"/>
            <consortium name="The Broad Institute Genome Sequencing Center for Infectious Disease"/>
            <person name="Neafsey D."/>
            <person name="Cheeseman I."/>
            <person name="Volkman S."/>
            <person name="Adams J."/>
            <person name="Walker B."/>
            <person name="Young S.K."/>
            <person name="Zeng Q."/>
            <person name="Gargeya S."/>
            <person name="Fitzgerald M."/>
            <person name="Haas B."/>
            <person name="Abouelleil A."/>
            <person name="Alvarado L."/>
            <person name="Arachchi H.M."/>
            <person name="Berlin A.M."/>
            <person name="Chapman S.B."/>
            <person name="Dewar J."/>
            <person name="Goldberg J."/>
            <person name="Griggs A."/>
            <person name="Gujja S."/>
            <person name="Hansen M."/>
            <person name="Howarth C."/>
            <person name="Imamovic A."/>
            <person name="Larimer J."/>
            <person name="McCowan C."/>
            <person name="Murphy C."/>
            <person name="Neiman D."/>
            <person name="Pearson M."/>
            <person name="Priest M."/>
            <person name="Roberts A."/>
            <person name="Saif S."/>
            <person name="Shea T."/>
            <person name="Sisk P."/>
            <person name="Sykes S."/>
            <person name="Wortman J."/>
            <person name="Nusbaum C."/>
            <person name="Birren B."/>
        </authorList>
    </citation>
    <scope>NUCLEOTIDE SEQUENCE [LARGE SCALE GENOMIC DNA]</scope>
    <source>
        <strain evidence="1 2">FCH/4</strain>
    </source>
</reference>
<proteinExistence type="predicted"/>
<sequence>MKGKRIFVFAPKKSYKK</sequence>
<gene>
    <name evidence="1" type="ORF">PFFCH_04193</name>
</gene>
<protein>
    <submittedName>
        <fullName evidence="1">Uncharacterized protein</fullName>
    </submittedName>
</protein>